<dbReference type="Gene3D" id="3.30.160.60">
    <property type="entry name" value="Classic Zinc Finger"/>
    <property type="match status" value="3"/>
</dbReference>
<keyword evidence="6" id="KW-0539">Nucleus</keyword>
<accession>A0A851F5A7</accession>
<dbReference type="Pfam" id="PF00096">
    <property type="entry name" value="zf-C2H2"/>
    <property type="match status" value="2"/>
</dbReference>
<dbReference type="Proteomes" id="UP000633448">
    <property type="component" value="Unassembled WGS sequence"/>
</dbReference>
<keyword evidence="5" id="KW-0862">Zinc</keyword>
<dbReference type="FunFam" id="3.30.160.60:FF:000802">
    <property type="entry name" value="CCCTC-binding factor like"/>
    <property type="match status" value="1"/>
</dbReference>
<comment type="caution">
    <text evidence="9">The sequence shown here is derived from an EMBL/GenBank/DDBJ whole genome shotgun (WGS) entry which is preliminary data.</text>
</comment>
<evidence type="ECO:0000256" key="4">
    <source>
        <dbReference type="ARBA" id="ARBA00022771"/>
    </source>
</evidence>
<evidence type="ECO:0000256" key="3">
    <source>
        <dbReference type="ARBA" id="ARBA00022737"/>
    </source>
</evidence>
<keyword evidence="10" id="KW-1185">Reference proteome</keyword>
<sequence length="228" mass="26573">FNSDSSSRLRHHLKSHPDEIRYMCHLCPKAFHTATLLHNHVNTHTGTKPYKCSECDTAFVTRGELSRHRRYRHTLEKPFKCTACEYCSVEVSTALLNLLGGSVHFHMEFAFLSNNTYYFNIFLIGEKRYECCVCQARFTQRGTMKIHMLQKHGENVSKHQCPHCSIFISRKGDLGVRLKNFHSYVEEATECSACKAVFHERYTFLQHKKTHRGGKRFKRAQCGYTCNK</sequence>
<feature type="domain" description="C2H2-type" evidence="8">
    <location>
        <begin position="189"/>
        <end position="216"/>
    </location>
</feature>
<evidence type="ECO:0000256" key="2">
    <source>
        <dbReference type="ARBA" id="ARBA00022723"/>
    </source>
</evidence>
<dbReference type="PANTHER" id="PTHR24376">
    <property type="entry name" value="ZINC FINGER PROTEIN"/>
    <property type="match status" value="1"/>
</dbReference>
<proteinExistence type="predicted"/>
<dbReference type="InterPro" id="IPR036236">
    <property type="entry name" value="Znf_C2H2_sf"/>
</dbReference>
<dbReference type="InterPro" id="IPR013087">
    <property type="entry name" value="Znf_C2H2_type"/>
</dbReference>
<evidence type="ECO:0000259" key="8">
    <source>
        <dbReference type="PROSITE" id="PS50157"/>
    </source>
</evidence>
<gene>
    <name evidence="9" type="primary">Ctcf_0</name>
    <name evidence="9" type="ORF">PITSOR_R12653</name>
</gene>
<feature type="non-terminal residue" evidence="9">
    <location>
        <position position="1"/>
    </location>
</feature>
<keyword evidence="3" id="KW-0677">Repeat</keyword>
<evidence type="ECO:0000313" key="9">
    <source>
        <dbReference type="EMBL" id="NWI87878.1"/>
    </source>
</evidence>
<dbReference type="AlphaFoldDB" id="A0A851F5A7"/>
<dbReference type="GO" id="GO:0001228">
    <property type="term" value="F:DNA-binding transcription activator activity, RNA polymerase II-specific"/>
    <property type="evidence" value="ECO:0007669"/>
    <property type="project" value="TreeGrafter"/>
</dbReference>
<comment type="subcellular location">
    <subcellularLocation>
        <location evidence="1">Nucleus</location>
    </subcellularLocation>
</comment>
<dbReference type="GO" id="GO:0005634">
    <property type="term" value="C:nucleus"/>
    <property type="evidence" value="ECO:0007669"/>
    <property type="project" value="UniProtKB-SubCell"/>
</dbReference>
<dbReference type="OrthoDB" id="6077919at2759"/>
<dbReference type="PROSITE" id="PS00028">
    <property type="entry name" value="ZINC_FINGER_C2H2_1"/>
    <property type="match status" value="4"/>
</dbReference>
<dbReference type="GO" id="GO:0008270">
    <property type="term" value="F:zinc ion binding"/>
    <property type="evidence" value="ECO:0007669"/>
    <property type="project" value="UniProtKB-KW"/>
</dbReference>
<keyword evidence="4 7" id="KW-0863">Zinc-finger</keyword>
<organism evidence="9 10">
    <name type="scientific">Pitta sordida</name>
    <name type="common">Hooded pitta</name>
    <dbReference type="NCBI Taxonomy" id="9163"/>
    <lineage>
        <taxon>Eukaryota</taxon>
        <taxon>Metazoa</taxon>
        <taxon>Chordata</taxon>
        <taxon>Craniata</taxon>
        <taxon>Vertebrata</taxon>
        <taxon>Euteleostomi</taxon>
        <taxon>Archelosauria</taxon>
        <taxon>Archosauria</taxon>
        <taxon>Dinosauria</taxon>
        <taxon>Saurischia</taxon>
        <taxon>Theropoda</taxon>
        <taxon>Coelurosauria</taxon>
        <taxon>Aves</taxon>
        <taxon>Neognathae</taxon>
        <taxon>Neoaves</taxon>
        <taxon>Telluraves</taxon>
        <taxon>Australaves</taxon>
        <taxon>Passeriformes</taxon>
        <taxon>Pittidae</taxon>
        <taxon>Pitta</taxon>
    </lineage>
</organism>
<dbReference type="FunFam" id="3.30.160.60:FF:000373">
    <property type="entry name" value="Putative transcriptional repressor ctcf"/>
    <property type="match status" value="1"/>
</dbReference>
<name>A0A851F5A7_PITSO</name>
<evidence type="ECO:0000256" key="1">
    <source>
        <dbReference type="ARBA" id="ARBA00004123"/>
    </source>
</evidence>
<dbReference type="PANTHER" id="PTHR24376:SF216">
    <property type="entry name" value="ZINC FINGER PROTEIN 420-LIKE"/>
    <property type="match status" value="1"/>
</dbReference>
<evidence type="ECO:0000256" key="5">
    <source>
        <dbReference type="ARBA" id="ARBA00022833"/>
    </source>
</evidence>
<reference evidence="9" key="1">
    <citation type="submission" date="2019-10" db="EMBL/GenBank/DDBJ databases">
        <title>Bird 10,000 Genomes (B10K) Project - Family phase.</title>
        <authorList>
            <person name="Zhang G."/>
        </authorList>
    </citation>
    <scope>NUCLEOTIDE SEQUENCE</scope>
    <source>
        <strain evidence="9">B10K-DU-002-53</strain>
        <tissue evidence="9">Muscle</tissue>
    </source>
</reference>
<feature type="domain" description="C2H2-type" evidence="8">
    <location>
        <begin position="50"/>
        <end position="78"/>
    </location>
</feature>
<evidence type="ECO:0000313" key="10">
    <source>
        <dbReference type="Proteomes" id="UP000633448"/>
    </source>
</evidence>
<dbReference type="SMART" id="SM00355">
    <property type="entry name" value="ZnF_C2H2"/>
    <property type="match status" value="5"/>
</dbReference>
<evidence type="ECO:0000256" key="6">
    <source>
        <dbReference type="ARBA" id="ARBA00023242"/>
    </source>
</evidence>
<feature type="domain" description="C2H2-type" evidence="8">
    <location>
        <begin position="22"/>
        <end position="49"/>
    </location>
</feature>
<dbReference type="GO" id="GO:0000978">
    <property type="term" value="F:RNA polymerase II cis-regulatory region sequence-specific DNA binding"/>
    <property type="evidence" value="ECO:0007669"/>
    <property type="project" value="TreeGrafter"/>
</dbReference>
<protein>
    <submittedName>
        <fullName evidence="9">CTCF protein</fullName>
    </submittedName>
</protein>
<dbReference type="SUPFAM" id="SSF57667">
    <property type="entry name" value="beta-beta-alpha zinc fingers"/>
    <property type="match status" value="4"/>
</dbReference>
<dbReference type="EMBL" id="WEKX01007647">
    <property type="protein sequence ID" value="NWI87878.1"/>
    <property type="molecule type" value="Genomic_DNA"/>
</dbReference>
<dbReference type="PROSITE" id="PS50157">
    <property type="entry name" value="ZINC_FINGER_C2H2_2"/>
    <property type="match status" value="3"/>
</dbReference>
<keyword evidence="2" id="KW-0479">Metal-binding</keyword>
<feature type="non-terminal residue" evidence="9">
    <location>
        <position position="228"/>
    </location>
</feature>
<evidence type="ECO:0000256" key="7">
    <source>
        <dbReference type="PROSITE-ProRule" id="PRU00042"/>
    </source>
</evidence>